<evidence type="ECO:0000313" key="3">
    <source>
        <dbReference type="Proteomes" id="UP000309038"/>
    </source>
</evidence>
<sequence length="115" mass="12557">MCCLQHRLNPSLHLPLPSFPSVRESPPPTGEPSKWDAPVALPAEFDPVTKTATSAESGKNKAPEAMDDSLDFGGRAGVPDKPKEESYDPDDELVGNLPISIFRDQDDHVWAHIRA</sequence>
<feature type="region of interest" description="Disordered" evidence="1">
    <location>
        <begin position="8"/>
        <end position="92"/>
    </location>
</feature>
<accession>A0A4S4K797</accession>
<name>A0A4S4K797_9APHY</name>
<proteinExistence type="predicted"/>
<reference evidence="2 3" key="1">
    <citation type="submission" date="2019-02" db="EMBL/GenBank/DDBJ databases">
        <title>Genome sequencing of the rare red list fungi Phlebia centrifuga.</title>
        <authorList>
            <person name="Buettner E."/>
            <person name="Kellner H."/>
        </authorList>
    </citation>
    <scope>NUCLEOTIDE SEQUENCE [LARGE SCALE GENOMIC DNA]</scope>
    <source>
        <strain evidence="2 3">DSM 108282</strain>
    </source>
</reference>
<protein>
    <submittedName>
        <fullName evidence="2">Uncharacterized protein</fullName>
    </submittedName>
</protein>
<evidence type="ECO:0000256" key="1">
    <source>
        <dbReference type="SAM" id="MobiDB-lite"/>
    </source>
</evidence>
<feature type="compositionally biased region" description="Low complexity" evidence="1">
    <location>
        <begin position="8"/>
        <end position="21"/>
    </location>
</feature>
<dbReference type="AlphaFoldDB" id="A0A4S4K797"/>
<feature type="non-terminal residue" evidence="2">
    <location>
        <position position="115"/>
    </location>
</feature>
<gene>
    <name evidence="2" type="ORF">EW026_g7918</name>
</gene>
<dbReference type="EMBL" id="SGPJ01000710">
    <property type="protein sequence ID" value="THG93280.1"/>
    <property type="molecule type" value="Genomic_DNA"/>
</dbReference>
<organism evidence="2 3">
    <name type="scientific">Hermanssonia centrifuga</name>
    <dbReference type="NCBI Taxonomy" id="98765"/>
    <lineage>
        <taxon>Eukaryota</taxon>
        <taxon>Fungi</taxon>
        <taxon>Dikarya</taxon>
        <taxon>Basidiomycota</taxon>
        <taxon>Agaricomycotina</taxon>
        <taxon>Agaricomycetes</taxon>
        <taxon>Polyporales</taxon>
        <taxon>Meruliaceae</taxon>
        <taxon>Hermanssonia</taxon>
    </lineage>
</organism>
<dbReference type="Proteomes" id="UP000309038">
    <property type="component" value="Unassembled WGS sequence"/>
</dbReference>
<comment type="caution">
    <text evidence="2">The sequence shown here is derived from an EMBL/GenBank/DDBJ whole genome shotgun (WGS) entry which is preliminary data.</text>
</comment>
<evidence type="ECO:0000313" key="2">
    <source>
        <dbReference type="EMBL" id="THG93280.1"/>
    </source>
</evidence>
<keyword evidence="3" id="KW-1185">Reference proteome</keyword>